<reference evidence="3" key="1">
    <citation type="submission" date="2023-09" db="EMBL/GenBank/DDBJ databases">
        <authorList>
            <person name="Li S."/>
            <person name="Li X."/>
            <person name="Zhang C."/>
            <person name="Zhao Z."/>
        </authorList>
    </citation>
    <scope>NUCLEOTIDE SEQUENCE [LARGE SCALE GENOMIC DNA]</scope>
    <source>
        <strain evidence="3">SQ345</strain>
    </source>
</reference>
<keyword evidence="3" id="KW-1185">Reference proteome</keyword>
<organism evidence="2 3">
    <name type="scientific">Thalassotalea nanhaiensis</name>
    <dbReference type="NCBI Taxonomy" id="3065648"/>
    <lineage>
        <taxon>Bacteria</taxon>
        <taxon>Pseudomonadati</taxon>
        <taxon>Pseudomonadota</taxon>
        <taxon>Gammaproteobacteria</taxon>
        <taxon>Alteromonadales</taxon>
        <taxon>Colwelliaceae</taxon>
        <taxon>Thalassotalea</taxon>
    </lineage>
</organism>
<dbReference type="CDD" id="cd01839">
    <property type="entry name" value="SGNH_arylesterase_like"/>
    <property type="match status" value="1"/>
</dbReference>
<dbReference type="EMBL" id="CP134146">
    <property type="protein sequence ID" value="WNC67041.1"/>
    <property type="molecule type" value="Genomic_DNA"/>
</dbReference>
<accession>A0ABY9TF12</accession>
<proteinExistence type="predicted"/>
<dbReference type="RefSeq" id="WP_348386205.1">
    <property type="nucleotide sequence ID" value="NZ_CP134146.1"/>
</dbReference>
<evidence type="ECO:0000313" key="3">
    <source>
        <dbReference type="Proteomes" id="UP001248581"/>
    </source>
</evidence>
<sequence length="211" mass="23584">MQNILCFGDSNTWGYIPGSGFRYDEASRWTTIAQCLLGNEFCIYEAGLNGRTTTCDEPGRAFRNGSKTLNLYLESCRPLDMVIIMLGTNDLKASFAQTIDHIRHGAKALCKQALEFDYAPYHTPQIILVAPAPLVETAELDQEFADMIANSRRIAPAYYELSKELNINFIDAGRVVKPSIIDGVHWDQDGHSHFAQHLSAVIKQLSDINNK</sequence>
<dbReference type="Pfam" id="PF13472">
    <property type="entry name" value="Lipase_GDSL_2"/>
    <property type="match status" value="1"/>
</dbReference>
<dbReference type="InterPro" id="IPR036514">
    <property type="entry name" value="SGNH_hydro_sf"/>
</dbReference>
<evidence type="ECO:0000313" key="2">
    <source>
        <dbReference type="EMBL" id="WNC67041.1"/>
    </source>
</evidence>
<gene>
    <name evidence="2" type="ORF">RI845_10925</name>
</gene>
<dbReference type="GO" id="GO:0016787">
    <property type="term" value="F:hydrolase activity"/>
    <property type="evidence" value="ECO:0007669"/>
    <property type="project" value="UniProtKB-KW"/>
</dbReference>
<dbReference type="Gene3D" id="3.40.50.1110">
    <property type="entry name" value="SGNH hydrolase"/>
    <property type="match status" value="1"/>
</dbReference>
<feature type="domain" description="SGNH hydrolase-type esterase" evidence="1">
    <location>
        <begin position="6"/>
        <end position="193"/>
    </location>
</feature>
<dbReference type="InterPro" id="IPR013830">
    <property type="entry name" value="SGNH_hydro"/>
</dbReference>
<keyword evidence="2" id="KW-0378">Hydrolase</keyword>
<protein>
    <submittedName>
        <fullName evidence="2">SGNH/GDSL hydrolase family protein</fullName>
    </submittedName>
</protein>
<name>A0ABY9TF12_9GAMM</name>
<evidence type="ECO:0000259" key="1">
    <source>
        <dbReference type="Pfam" id="PF13472"/>
    </source>
</evidence>
<dbReference type="Proteomes" id="UP001248581">
    <property type="component" value="Chromosome"/>
</dbReference>
<dbReference type="SUPFAM" id="SSF52266">
    <property type="entry name" value="SGNH hydrolase"/>
    <property type="match status" value="1"/>
</dbReference>
<dbReference type="PANTHER" id="PTHR30383">
    <property type="entry name" value="THIOESTERASE 1/PROTEASE 1/LYSOPHOSPHOLIPASE L1"/>
    <property type="match status" value="1"/>
</dbReference>
<dbReference type="PANTHER" id="PTHR30383:SF29">
    <property type="entry name" value="SGNH HYDROLASE-TYPE ESTERASE DOMAIN-CONTAINING PROTEIN"/>
    <property type="match status" value="1"/>
</dbReference>
<dbReference type="InterPro" id="IPR051532">
    <property type="entry name" value="Ester_Hydrolysis_Enzymes"/>
</dbReference>